<gene>
    <name evidence="2" type="ORF">AKG39_15555</name>
</gene>
<dbReference type="AlphaFoldDB" id="A0A0L6TWU8"/>
<dbReference type="EMBL" id="LGYO01000044">
    <property type="protein sequence ID" value="KNZ40728.1"/>
    <property type="molecule type" value="Genomic_DNA"/>
</dbReference>
<name>A0A0L6TWU8_9FIRM</name>
<organism evidence="2 3">
    <name type="scientific">Acetobacterium bakii</name>
    <dbReference type="NCBI Taxonomy" id="52689"/>
    <lineage>
        <taxon>Bacteria</taxon>
        <taxon>Bacillati</taxon>
        <taxon>Bacillota</taxon>
        <taxon>Clostridia</taxon>
        <taxon>Eubacteriales</taxon>
        <taxon>Eubacteriaceae</taxon>
        <taxon>Acetobacterium</taxon>
    </lineage>
</organism>
<dbReference type="Proteomes" id="UP000036873">
    <property type="component" value="Unassembled WGS sequence"/>
</dbReference>
<proteinExistence type="predicted"/>
<keyword evidence="1" id="KW-1133">Transmembrane helix</keyword>
<protein>
    <submittedName>
        <fullName evidence="2">Uncharacterized protein</fullName>
    </submittedName>
</protein>
<keyword evidence="1" id="KW-0812">Transmembrane</keyword>
<evidence type="ECO:0000313" key="2">
    <source>
        <dbReference type="EMBL" id="KNZ40728.1"/>
    </source>
</evidence>
<comment type="caution">
    <text evidence="2">The sequence shown here is derived from an EMBL/GenBank/DDBJ whole genome shotgun (WGS) entry which is preliminary data.</text>
</comment>
<evidence type="ECO:0000313" key="3">
    <source>
        <dbReference type="Proteomes" id="UP000036873"/>
    </source>
</evidence>
<evidence type="ECO:0000256" key="1">
    <source>
        <dbReference type="SAM" id="Phobius"/>
    </source>
</evidence>
<reference evidence="3" key="1">
    <citation type="submission" date="2015-07" db="EMBL/GenBank/DDBJ databases">
        <title>Draft genome sequence of Acetobacterium bakii DSM 8293, a potential psychrophilic chemical producer through syngas fermentation.</title>
        <authorList>
            <person name="Song Y."/>
            <person name="Hwang S."/>
            <person name="Cho B.-K."/>
        </authorList>
    </citation>
    <scope>NUCLEOTIDE SEQUENCE [LARGE SCALE GENOMIC DNA]</scope>
    <source>
        <strain evidence="3">DSM 8239</strain>
    </source>
</reference>
<keyword evidence="1" id="KW-0472">Membrane</keyword>
<feature type="transmembrane region" description="Helical" evidence="1">
    <location>
        <begin position="6"/>
        <end position="26"/>
    </location>
</feature>
<keyword evidence="3" id="KW-1185">Reference proteome</keyword>
<sequence length="72" mass="8623">MVSFYKIVIMIYKYYTNVYILSIYFLKKGAIIKLNQRSTQFFLNSMVSIIEKQTIRNSPIKLEKLPRLEVKI</sequence>
<accession>A0A0L6TWU8</accession>